<dbReference type="InterPro" id="IPR058627">
    <property type="entry name" value="MdtA-like_C"/>
</dbReference>
<dbReference type="InterPro" id="IPR058624">
    <property type="entry name" value="MdtA-like_HH"/>
</dbReference>
<dbReference type="SUPFAM" id="SSF111369">
    <property type="entry name" value="HlyD-like secretion proteins"/>
    <property type="match status" value="1"/>
</dbReference>
<evidence type="ECO:0000256" key="2">
    <source>
        <dbReference type="ARBA" id="ARBA00009477"/>
    </source>
</evidence>
<feature type="domain" description="Multidrug resistance protein MdtA-like barrel-sandwich hybrid" evidence="5">
    <location>
        <begin position="75"/>
        <end position="216"/>
    </location>
</feature>
<dbReference type="NCBIfam" id="TIGR01730">
    <property type="entry name" value="RND_mfp"/>
    <property type="match status" value="1"/>
</dbReference>
<evidence type="ECO:0000256" key="1">
    <source>
        <dbReference type="ARBA" id="ARBA00004196"/>
    </source>
</evidence>
<dbReference type="GO" id="GO:0022857">
    <property type="term" value="F:transmembrane transporter activity"/>
    <property type="evidence" value="ECO:0007669"/>
    <property type="project" value="InterPro"/>
</dbReference>
<evidence type="ECO:0000259" key="4">
    <source>
        <dbReference type="Pfam" id="PF25876"/>
    </source>
</evidence>
<evidence type="ECO:0000313" key="8">
    <source>
        <dbReference type="EMBL" id="MCK9685546.1"/>
    </source>
</evidence>
<keyword evidence="9" id="KW-1185">Reference proteome</keyword>
<accession>A0A9X2BZM9</accession>
<feature type="domain" description="Multidrug resistance protein MdtA-like alpha-helical hairpin" evidence="4">
    <location>
        <begin position="116"/>
        <end position="184"/>
    </location>
</feature>
<evidence type="ECO:0000256" key="3">
    <source>
        <dbReference type="SAM" id="SignalP"/>
    </source>
</evidence>
<comment type="subcellular location">
    <subcellularLocation>
        <location evidence="1">Cell envelope</location>
    </subcellularLocation>
</comment>
<protein>
    <submittedName>
        <fullName evidence="8">Efflux RND transporter periplasmic adaptor subunit</fullName>
    </submittedName>
</protein>
<evidence type="ECO:0000259" key="6">
    <source>
        <dbReference type="Pfam" id="PF25944"/>
    </source>
</evidence>
<comment type="similarity">
    <text evidence="2">Belongs to the membrane fusion protein (MFP) (TC 8.A.1) family.</text>
</comment>
<dbReference type="Pfam" id="PF25967">
    <property type="entry name" value="RND-MFP_C"/>
    <property type="match status" value="1"/>
</dbReference>
<evidence type="ECO:0000259" key="5">
    <source>
        <dbReference type="Pfam" id="PF25917"/>
    </source>
</evidence>
<feature type="domain" description="Multidrug resistance protein MdtA-like beta-barrel" evidence="6">
    <location>
        <begin position="222"/>
        <end position="309"/>
    </location>
</feature>
<dbReference type="Proteomes" id="UP001139353">
    <property type="component" value="Unassembled WGS sequence"/>
</dbReference>
<keyword evidence="3" id="KW-0732">Signal</keyword>
<dbReference type="InterPro" id="IPR058625">
    <property type="entry name" value="MdtA-like_BSH"/>
</dbReference>
<dbReference type="FunFam" id="2.40.420.20:FF:000001">
    <property type="entry name" value="Efflux RND transporter periplasmic adaptor subunit"/>
    <property type="match status" value="1"/>
</dbReference>
<dbReference type="Gene3D" id="2.40.30.170">
    <property type="match status" value="1"/>
</dbReference>
<feature type="chain" id="PRO_5040881392" evidence="3">
    <location>
        <begin position="40"/>
        <end position="399"/>
    </location>
</feature>
<dbReference type="AlphaFoldDB" id="A0A9X2BZM9"/>
<evidence type="ECO:0000259" key="7">
    <source>
        <dbReference type="Pfam" id="PF25967"/>
    </source>
</evidence>
<dbReference type="GO" id="GO:0005886">
    <property type="term" value="C:plasma membrane"/>
    <property type="evidence" value="ECO:0007669"/>
    <property type="project" value="TreeGrafter"/>
</dbReference>
<dbReference type="RefSeq" id="WP_275681545.1">
    <property type="nucleotide sequence ID" value="NZ_JAJLJH010000001.1"/>
</dbReference>
<dbReference type="Pfam" id="PF25944">
    <property type="entry name" value="Beta-barrel_RND"/>
    <property type="match status" value="1"/>
</dbReference>
<feature type="domain" description="Multidrug resistance protein MdtA-like C-terminal permuted SH3" evidence="7">
    <location>
        <begin position="317"/>
        <end position="377"/>
    </location>
</feature>
<dbReference type="InterPro" id="IPR006143">
    <property type="entry name" value="RND_pump_MFP"/>
</dbReference>
<sequence length="399" mass="42301">MNQVPLKARRRLWVAGTTLTAVAASLAAVFMFQSGPATATPSPAVQATPVSVATVVQGDVATWNEFSGRLEAVERVDIRSRVAGTVEAVHFREGALVKAGDLLLTIDPAPYQADVDRADAQVFAAQSRLANARSNYERSKQLLQDHAISQREYDDSLNAQSEADANLRAAKAQLQTAQLSLGYTQVRAPVAGRVGKLEITTGNLVAAGPGAPVLTTLVSVSPIYASFDADEQVVTHALRELPAGASARAQIEKIPVQMGTVDDTATPIAGHLQLVDNQVDAKSGTVRVRAVFDNADGTLIPGQFAHLRMGTVKAEPALMINERAVGTDQSKKFVMVVGADDKANYREVTLGANVDGLRIVTSGLKPNERVVVNGLQRVRPGSLIAPQMVAMKSADDLKN</sequence>
<dbReference type="Gene3D" id="1.10.287.470">
    <property type="entry name" value="Helix hairpin bin"/>
    <property type="match status" value="1"/>
</dbReference>
<dbReference type="EMBL" id="JAJLJH010000001">
    <property type="protein sequence ID" value="MCK9685546.1"/>
    <property type="molecule type" value="Genomic_DNA"/>
</dbReference>
<gene>
    <name evidence="8" type="ORF">LPC04_07485</name>
</gene>
<dbReference type="GO" id="GO:0030313">
    <property type="term" value="C:cell envelope"/>
    <property type="evidence" value="ECO:0007669"/>
    <property type="project" value="UniProtKB-SubCell"/>
</dbReference>
<dbReference type="InterPro" id="IPR058626">
    <property type="entry name" value="MdtA-like_b-barrel"/>
</dbReference>
<feature type="signal peptide" evidence="3">
    <location>
        <begin position="1"/>
        <end position="39"/>
    </location>
</feature>
<comment type="caution">
    <text evidence="8">The sequence shown here is derived from an EMBL/GenBank/DDBJ whole genome shotgun (WGS) entry which is preliminary data.</text>
</comment>
<proteinExistence type="inferred from homology"/>
<dbReference type="PANTHER" id="PTHR30158">
    <property type="entry name" value="ACRA/E-RELATED COMPONENT OF DRUG EFFLUX TRANSPORTER"/>
    <property type="match status" value="1"/>
</dbReference>
<dbReference type="Pfam" id="PF25876">
    <property type="entry name" value="HH_MFP_RND"/>
    <property type="match status" value="1"/>
</dbReference>
<dbReference type="Pfam" id="PF25917">
    <property type="entry name" value="BSH_RND"/>
    <property type="match status" value="1"/>
</dbReference>
<dbReference type="GO" id="GO:0046677">
    <property type="term" value="P:response to antibiotic"/>
    <property type="evidence" value="ECO:0007669"/>
    <property type="project" value="TreeGrafter"/>
</dbReference>
<name>A0A9X2BZM9_9BURK</name>
<dbReference type="Gene3D" id="2.40.420.20">
    <property type="match status" value="1"/>
</dbReference>
<organism evidence="8 9">
    <name type="scientific">Scleromatobacter humisilvae</name>
    <dbReference type="NCBI Taxonomy" id="2897159"/>
    <lineage>
        <taxon>Bacteria</taxon>
        <taxon>Pseudomonadati</taxon>
        <taxon>Pseudomonadota</taxon>
        <taxon>Betaproteobacteria</taxon>
        <taxon>Burkholderiales</taxon>
        <taxon>Sphaerotilaceae</taxon>
        <taxon>Scleromatobacter</taxon>
    </lineage>
</organism>
<dbReference type="Gene3D" id="2.40.50.100">
    <property type="match status" value="1"/>
</dbReference>
<dbReference type="PANTHER" id="PTHR30158:SF10">
    <property type="entry name" value="CATION EFFLUX PUMP"/>
    <property type="match status" value="1"/>
</dbReference>
<evidence type="ECO:0000313" key="9">
    <source>
        <dbReference type="Proteomes" id="UP001139353"/>
    </source>
</evidence>
<reference evidence="8" key="1">
    <citation type="submission" date="2021-11" db="EMBL/GenBank/DDBJ databases">
        <title>BS-T2-15 a new species belonging to the Comamonadaceae family isolated from the soil of a French oak forest.</title>
        <authorList>
            <person name="Mieszkin S."/>
            <person name="Alain K."/>
        </authorList>
    </citation>
    <scope>NUCLEOTIDE SEQUENCE</scope>
    <source>
        <strain evidence="8">BS-T2-15</strain>
    </source>
</reference>